<accession>A0A0J9WTZ6</accession>
<dbReference type="SMART" id="SM00220">
    <property type="entry name" value="S_TKc"/>
    <property type="match status" value="1"/>
</dbReference>
<dbReference type="PANTHER" id="PTHR24348">
    <property type="entry name" value="SERINE/THREONINE-PROTEIN KINASE UNC-51-RELATED"/>
    <property type="match status" value="1"/>
</dbReference>
<keyword evidence="6" id="KW-0547">Nucleotide-binding</keyword>
<evidence type="ECO:0000256" key="1">
    <source>
        <dbReference type="ARBA" id="ARBA00004623"/>
    </source>
</evidence>
<dbReference type="InterPro" id="IPR000719">
    <property type="entry name" value="Prot_kinase_dom"/>
</dbReference>
<dbReference type="PROSITE" id="PS50011">
    <property type="entry name" value="PROTEIN_KINASE_DOM"/>
    <property type="match status" value="1"/>
</dbReference>
<organism evidence="16 17">
    <name type="scientific">Fusarium oxysporum f. sp. lycopersici (strain 4287 / CBS 123668 / FGSC 9935 / NRRL 34936)</name>
    <name type="common">Fusarium vascular wilt of tomato</name>
    <dbReference type="NCBI Taxonomy" id="426428"/>
    <lineage>
        <taxon>Eukaryota</taxon>
        <taxon>Fungi</taxon>
        <taxon>Dikarya</taxon>
        <taxon>Ascomycota</taxon>
        <taxon>Pezizomycotina</taxon>
        <taxon>Sordariomycetes</taxon>
        <taxon>Hypocreomycetidae</taxon>
        <taxon>Hypocreales</taxon>
        <taxon>Nectriaceae</taxon>
        <taxon>Fusarium</taxon>
        <taxon>Fusarium oxysporum species complex</taxon>
    </lineage>
</organism>
<feature type="compositionally biased region" description="Basic and acidic residues" evidence="14">
    <location>
        <begin position="431"/>
        <end position="443"/>
    </location>
</feature>
<evidence type="ECO:0000313" key="16">
    <source>
        <dbReference type="EMBL" id="KNB16897.1"/>
    </source>
</evidence>
<gene>
    <name evidence="16" type="ORF">FOXG_21828</name>
</gene>
<dbReference type="GO" id="GO:0005524">
    <property type="term" value="F:ATP binding"/>
    <property type="evidence" value="ECO:0007669"/>
    <property type="project" value="UniProtKB-KW"/>
</dbReference>
<evidence type="ECO:0000259" key="15">
    <source>
        <dbReference type="PROSITE" id="PS50011"/>
    </source>
</evidence>
<dbReference type="VEuPathDB" id="FungiDB:FOXG_21828"/>
<proteinExistence type="predicted"/>
<dbReference type="Gene3D" id="1.10.510.10">
    <property type="entry name" value="Transferase(Phosphotransferase) domain 1"/>
    <property type="match status" value="1"/>
</dbReference>
<keyword evidence="10" id="KW-0072">Autophagy</keyword>
<dbReference type="InterPro" id="IPR011009">
    <property type="entry name" value="Kinase-like_dom_sf"/>
</dbReference>
<dbReference type="SUPFAM" id="SSF56112">
    <property type="entry name" value="Protein kinase-like (PK-like)"/>
    <property type="match status" value="1"/>
</dbReference>
<dbReference type="InterPro" id="IPR008271">
    <property type="entry name" value="Ser/Thr_kinase_AS"/>
</dbReference>
<evidence type="ECO:0000256" key="2">
    <source>
        <dbReference type="ARBA" id="ARBA00012513"/>
    </source>
</evidence>
<keyword evidence="7 16" id="KW-0418">Kinase</keyword>
<dbReference type="GO" id="GO:0034045">
    <property type="term" value="C:phagophore assembly site membrane"/>
    <property type="evidence" value="ECO:0007669"/>
    <property type="project" value="UniProtKB-SubCell"/>
</dbReference>
<evidence type="ECO:0000256" key="6">
    <source>
        <dbReference type="ARBA" id="ARBA00022741"/>
    </source>
</evidence>
<evidence type="ECO:0000313" key="17">
    <source>
        <dbReference type="Proteomes" id="UP000009097"/>
    </source>
</evidence>
<evidence type="ECO:0000256" key="14">
    <source>
        <dbReference type="SAM" id="MobiDB-lite"/>
    </source>
</evidence>
<dbReference type="Pfam" id="PF00069">
    <property type="entry name" value="Pkinase"/>
    <property type="match status" value="1"/>
</dbReference>
<dbReference type="GeneID" id="28962534"/>
<keyword evidence="5" id="KW-0808">Transferase</keyword>
<evidence type="ECO:0000256" key="5">
    <source>
        <dbReference type="ARBA" id="ARBA00022679"/>
    </source>
</evidence>
<dbReference type="GO" id="GO:0005776">
    <property type="term" value="C:autophagosome"/>
    <property type="evidence" value="ECO:0007669"/>
    <property type="project" value="TreeGrafter"/>
</dbReference>
<feature type="region of interest" description="Disordered" evidence="14">
    <location>
        <begin position="367"/>
        <end position="456"/>
    </location>
</feature>
<evidence type="ECO:0000256" key="4">
    <source>
        <dbReference type="ARBA" id="ARBA00022527"/>
    </source>
</evidence>
<sequence>MQSYAQNLHLEASFERDANGQQRTTHTASSPSLMQGTWIRKRKIGKGGFGIVWLENHLDSSRAVAVRAVKQIRKSSLSNRPERELQVIAKFSQEPPFITCYGWYENNDSLFIAMEFCEHGDLSQYLDDRGALPETTAQSIIHQVLEGLVSMHKNNYAHRDLKPLNLLITNMEPLTVKITDFGFSKRAHDQSGYSTLLGTPGFIAPEVELAYDGSGRVQDISPFPVDMWCLGETMAHIVTNSSCFNDSNTFRDYRTGTIPFPTKEFEKEAITAEAIDFVRSLMKIDPSSRMTAQEATEHKWMRSGSKSLINSTSVKLDEPSAAWTGARKPAPGQTAAKNVLGGTVIRQNGTPEAGKTIWERLRGAVSGTFVPEPGQTRPVAKPNDTENHNSAWTETSTSAFDDSYSSHSSPPPVREPSPVEERSWSQEASDGADRFHDYLHGDDYGSTGFYGSGTFD</sequence>
<name>A0A0J9WTZ6_FUSO4</name>
<keyword evidence="8" id="KW-0067">ATP-binding</keyword>
<dbReference type="InterPro" id="IPR045269">
    <property type="entry name" value="Atg1-like"/>
</dbReference>
<reference evidence="16" key="2">
    <citation type="journal article" date="2010" name="Nature">
        <title>Comparative genomics reveals mobile pathogenicity chromosomes in Fusarium.</title>
        <authorList>
            <person name="Ma L.J."/>
            <person name="van der Does H.C."/>
            <person name="Borkovich K.A."/>
            <person name="Coleman J.J."/>
            <person name="Daboussi M.J."/>
            <person name="Di Pietro A."/>
            <person name="Dufresne M."/>
            <person name="Freitag M."/>
            <person name="Grabherr M."/>
            <person name="Henrissat B."/>
            <person name="Houterman P.M."/>
            <person name="Kang S."/>
            <person name="Shim W.B."/>
            <person name="Woloshuk C."/>
            <person name="Xie X."/>
            <person name="Xu J.R."/>
            <person name="Antoniw J."/>
            <person name="Baker S.E."/>
            <person name="Bluhm B.H."/>
            <person name="Breakspear A."/>
            <person name="Brown D.W."/>
            <person name="Butchko R.A."/>
            <person name="Chapman S."/>
            <person name="Coulson R."/>
            <person name="Coutinho P.M."/>
            <person name="Danchin E.G."/>
            <person name="Diener A."/>
            <person name="Gale L.R."/>
            <person name="Gardiner D.M."/>
            <person name="Goff S."/>
            <person name="Hammond-Kosack K.E."/>
            <person name="Hilburn K."/>
            <person name="Hua-Van A."/>
            <person name="Jonkers W."/>
            <person name="Kazan K."/>
            <person name="Kodira C.D."/>
            <person name="Koehrsen M."/>
            <person name="Kumar L."/>
            <person name="Lee Y.H."/>
            <person name="Li L."/>
            <person name="Manners J.M."/>
            <person name="Miranda-Saavedra D."/>
            <person name="Mukherjee M."/>
            <person name="Park G."/>
            <person name="Park J."/>
            <person name="Park S.Y."/>
            <person name="Proctor R.H."/>
            <person name="Regev A."/>
            <person name="Ruiz-Roldan M.C."/>
            <person name="Sain D."/>
            <person name="Sakthikumar S."/>
            <person name="Sykes S."/>
            <person name="Schwartz D.C."/>
            <person name="Turgeon B.G."/>
            <person name="Wapinski I."/>
            <person name="Yoder O."/>
            <person name="Young S."/>
            <person name="Zeng Q."/>
            <person name="Zhou S."/>
            <person name="Galagan J."/>
            <person name="Cuomo C.A."/>
            <person name="Kistler H.C."/>
            <person name="Rep M."/>
        </authorList>
    </citation>
    <scope>NUCLEOTIDE SEQUENCE [LARGE SCALE GENOMIC DNA]</scope>
    <source>
        <strain evidence="16">4287</strain>
    </source>
</reference>
<dbReference type="GO" id="GO:0005829">
    <property type="term" value="C:cytosol"/>
    <property type="evidence" value="ECO:0007669"/>
    <property type="project" value="TreeGrafter"/>
</dbReference>
<dbReference type="EMBL" id="DS231720">
    <property type="protein sequence ID" value="KNB16897.1"/>
    <property type="molecule type" value="Genomic_DNA"/>
</dbReference>
<comment type="catalytic activity">
    <reaction evidence="13">
        <text>L-seryl-[protein] + ATP = O-phospho-L-seryl-[protein] + ADP + H(+)</text>
        <dbReference type="Rhea" id="RHEA:17989"/>
        <dbReference type="Rhea" id="RHEA-COMP:9863"/>
        <dbReference type="Rhea" id="RHEA-COMP:11604"/>
        <dbReference type="ChEBI" id="CHEBI:15378"/>
        <dbReference type="ChEBI" id="CHEBI:29999"/>
        <dbReference type="ChEBI" id="CHEBI:30616"/>
        <dbReference type="ChEBI" id="CHEBI:83421"/>
        <dbReference type="ChEBI" id="CHEBI:456216"/>
        <dbReference type="EC" id="2.7.11.1"/>
    </reaction>
</comment>
<keyword evidence="3" id="KW-0813">Transport</keyword>
<evidence type="ECO:0000256" key="7">
    <source>
        <dbReference type="ARBA" id="ARBA00022777"/>
    </source>
</evidence>
<reference evidence="16" key="1">
    <citation type="submission" date="2007-04" db="EMBL/GenBank/DDBJ databases">
        <authorList>
            <consortium name="The Broad Institute Genome Sequencing Platform"/>
            <person name="Birren B."/>
            <person name="Lander E."/>
            <person name="Galagan J."/>
            <person name="Nusbaum C."/>
            <person name="Devon K."/>
            <person name="Ma L.-J."/>
            <person name="Jaffe D."/>
            <person name="Butler J."/>
            <person name="Alvarez P."/>
            <person name="Gnerre S."/>
            <person name="Grabherr M."/>
            <person name="Kleber M."/>
            <person name="Mauceli E."/>
            <person name="Brockman W."/>
            <person name="MacCallum I.A."/>
            <person name="Young S."/>
            <person name="LaButti K."/>
            <person name="DeCaprio D."/>
            <person name="Crawford M."/>
            <person name="Koehrsen M."/>
            <person name="Engels R."/>
            <person name="Montgomery P."/>
            <person name="Pearson M."/>
            <person name="Howarth C."/>
            <person name="Larson L."/>
            <person name="White J."/>
            <person name="O'Leary S."/>
            <person name="Kodira C."/>
            <person name="Zeng Q."/>
            <person name="Yandava C."/>
            <person name="Alvarado L."/>
            <person name="Kistler C."/>
            <person name="Shim W.-B."/>
            <person name="Kang S."/>
            <person name="Woloshuk C."/>
        </authorList>
    </citation>
    <scope>NUCLEOTIDE SEQUENCE</scope>
    <source>
        <strain evidence="16">4287</strain>
    </source>
</reference>
<evidence type="ECO:0000256" key="12">
    <source>
        <dbReference type="ARBA" id="ARBA00047899"/>
    </source>
</evidence>
<feature type="compositionally biased region" description="Low complexity" evidence="14">
    <location>
        <begin position="395"/>
        <end position="408"/>
    </location>
</feature>
<dbReference type="GO" id="GO:0015031">
    <property type="term" value="P:protein transport"/>
    <property type="evidence" value="ECO:0007669"/>
    <property type="project" value="UniProtKB-KW"/>
</dbReference>
<comment type="catalytic activity">
    <reaction evidence="12">
        <text>L-threonyl-[protein] + ATP = O-phospho-L-threonyl-[protein] + ADP + H(+)</text>
        <dbReference type="Rhea" id="RHEA:46608"/>
        <dbReference type="Rhea" id="RHEA-COMP:11060"/>
        <dbReference type="Rhea" id="RHEA-COMP:11605"/>
        <dbReference type="ChEBI" id="CHEBI:15378"/>
        <dbReference type="ChEBI" id="CHEBI:30013"/>
        <dbReference type="ChEBI" id="CHEBI:30616"/>
        <dbReference type="ChEBI" id="CHEBI:61977"/>
        <dbReference type="ChEBI" id="CHEBI:456216"/>
        <dbReference type="EC" id="2.7.11.1"/>
    </reaction>
</comment>
<dbReference type="KEGG" id="fox:FOXG_21828"/>
<evidence type="ECO:0000256" key="10">
    <source>
        <dbReference type="ARBA" id="ARBA00023006"/>
    </source>
</evidence>
<keyword evidence="4" id="KW-0723">Serine/threonine-protein kinase</keyword>
<evidence type="ECO:0000256" key="13">
    <source>
        <dbReference type="ARBA" id="ARBA00048679"/>
    </source>
</evidence>
<feature type="domain" description="Protein kinase" evidence="15">
    <location>
        <begin position="38"/>
        <end position="301"/>
    </location>
</feature>
<dbReference type="Proteomes" id="UP000009097">
    <property type="component" value="Unassembled WGS sequence"/>
</dbReference>
<comment type="subcellular location">
    <subcellularLocation>
        <location evidence="1">Preautophagosomal structure membrane</location>
        <topology evidence="1">Peripheral membrane protein</topology>
    </subcellularLocation>
</comment>
<evidence type="ECO:0000256" key="9">
    <source>
        <dbReference type="ARBA" id="ARBA00022927"/>
    </source>
</evidence>
<dbReference type="GO" id="GO:0000045">
    <property type="term" value="P:autophagosome assembly"/>
    <property type="evidence" value="ECO:0007669"/>
    <property type="project" value="TreeGrafter"/>
</dbReference>
<dbReference type="GO" id="GO:0004674">
    <property type="term" value="F:protein serine/threonine kinase activity"/>
    <property type="evidence" value="ECO:0007669"/>
    <property type="project" value="UniProtKB-KW"/>
</dbReference>
<dbReference type="GO" id="GO:0010506">
    <property type="term" value="P:regulation of autophagy"/>
    <property type="evidence" value="ECO:0007669"/>
    <property type="project" value="InterPro"/>
</dbReference>
<evidence type="ECO:0000256" key="11">
    <source>
        <dbReference type="ARBA" id="ARBA00030237"/>
    </source>
</evidence>
<dbReference type="PROSITE" id="PS00108">
    <property type="entry name" value="PROTEIN_KINASE_ST"/>
    <property type="match status" value="1"/>
</dbReference>
<dbReference type="RefSeq" id="XP_018254942.1">
    <property type="nucleotide sequence ID" value="XM_018402195.1"/>
</dbReference>
<dbReference type="AlphaFoldDB" id="A0A0J9WTZ6"/>
<protein>
    <recommendedName>
        <fullName evidence="2">non-specific serine/threonine protein kinase</fullName>
        <ecNumber evidence="2">2.7.11.1</ecNumber>
    </recommendedName>
    <alternativeName>
        <fullName evidence="11">Autophagy-related protein 1</fullName>
    </alternativeName>
</protein>
<dbReference type="PANTHER" id="PTHR24348:SF22">
    <property type="entry name" value="NON-SPECIFIC SERINE_THREONINE PROTEIN KINASE"/>
    <property type="match status" value="1"/>
</dbReference>
<evidence type="ECO:0000256" key="3">
    <source>
        <dbReference type="ARBA" id="ARBA00022448"/>
    </source>
</evidence>
<keyword evidence="9" id="KW-0653">Protein transport</keyword>
<evidence type="ECO:0000256" key="8">
    <source>
        <dbReference type="ARBA" id="ARBA00022840"/>
    </source>
</evidence>
<dbReference type="EC" id="2.7.11.1" evidence="2"/>
<dbReference type="OrthoDB" id="10252171at2759"/>